<comment type="caution">
    <text evidence="2">The sequence shown here is derived from an EMBL/GenBank/DDBJ whole genome shotgun (WGS) entry which is preliminary data.</text>
</comment>
<evidence type="ECO:0000259" key="1">
    <source>
        <dbReference type="Pfam" id="PF03358"/>
    </source>
</evidence>
<name>A0A926GDA5_9RHOB</name>
<dbReference type="GO" id="GO:0016491">
    <property type="term" value="F:oxidoreductase activity"/>
    <property type="evidence" value="ECO:0007669"/>
    <property type="project" value="InterPro"/>
</dbReference>
<dbReference type="GO" id="GO:0005829">
    <property type="term" value="C:cytosol"/>
    <property type="evidence" value="ECO:0007669"/>
    <property type="project" value="TreeGrafter"/>
</dbReference>
<reference evidence="2" key="1">
    <citation type="submission" date="2020-08" db="EMBL/GenBank/DDBJ databases">
        <title>Paracoccus amoyensis sp. nov., isolated from the surface seawater at coast of Xiamen, Fujian.</title>
        <authorList>
            <person name="Lyu L."/>
        </authorList>
    </citation>
    <scope>NUCLEOTIDE SEQUENCE</scope>
    <source>
        <strain evidence="2">11-3</strain>
    </source>
</reference>
<keyword evidence="3" id="KW-1185">Reference proteome</keyword>
<evidence type="ECO:0000313" key="3">
    <source>
        <dbReference type="Proteomes" id="UP000608594"/>
    </source>
</evidence>
<accession>A0A926GDA5</accession>
<dbReference type="PANTHER" id="PTHR30543">
    <property type="entry name" value="CHROMATE REDUCTASE"/>
    <property type="match status" value="1"/>
</dbReference>
<protein>
    <submittedName>
        <fullName evidence="2">NAD(P)H-dependent oxidoreductase</fullName>
    </submittedName>
</protein>
<dbReference type="InterPro" id="IPR050712">
    <property type="entry name" value="NAD(P)H-dep_reductase"/>
</dbReference>
<dbReference type="PANTHER" id="PTHR30543:SF21">
    <property type="entry name" value="NAD(P)H-DEPENDENT FMN REDUCTASE LOT6"/>
    <property type="match status" value="1"/>
</dbReference>
<dbReference type="InterPro" id="IPR005025">
    <property type="entry name" value="FMN_Rdtase-like_dom"/>
</dbReference>
<dbReference type="SUPFAM" id="SSF52218">
    <property type="entry name" value="Flavoproteins"/>
    <property type="match status" value="1"/>
</dbReference>
<proteinExistence type="predicted"/>
<gene>
    <name evidence="2" type="ORF">H4P12_14615</name>
</gene>
<dbReference type="EMBL" id="JACOQL010000004">
    <property type="protein sequence ID" value="MBC9247911.1"/>
    <property type="molecule type" value="Genomic_DNA"/>
</dbReference>
<dbReference type="Proteomes" id="UP000608594">
    <property type="component" value="Unassembled WGS sequence"/>
</dbReference>
<dbReference type="AlphaFoldDB" id="A0A926GDA5"/>
<sequence length="188" mass="21252">MSMKLNVIIVSTRPGRIGKPIGDWFFEYAKENPSGFDEVILTDLAELNLPLYNEPKHPRMQQYKHDHTKKWSSIVRDSDAFVFVLPEYNFTAPPSYFNALDYLVMEWAYKPAGFVSYGGISGGLRATQSAKPILTTLKVMPMIEQVAMPMVFQHLVNGKLEPTMPMIESADALLPELARWAGALKTLR</sequence>
<feature type="domain" description="NADPH-dependent FMN reductase-like" evidence="1">
    <location>
        <begin position="3"/>
        <end position="150"/>
    </location>
</feature>
<dbReference type="Gene3D" id="3.40.50.360">
    <property type="match status" value="1"/>
</dbReference>
<dbReference type="InterPro" id="IPR029039">
    <property type="entry name" value="Flavoprotein-like_sf"/>
</dbReference>
<dbReference type="Pfam" id="PF03358">
    <property type="entry name" value="FMN_red"/>
    <property type="match status" value="1"/>
</dbReference>
<dbReference type="GO" id="GO:0010181">
    <property type="term" value="F:FMN binding"/>
    <property type="evidence" value="ECO:0007669"/>
    <property type="project" value="TreeGrafter"/>
</dbReference>
<organism evidence="2 3">
    <name type="scientific">Paracoccus amoyensis</name>
    <dbReference type="NCBI Taxonomy" id="2760093"/>
    <lineage>
        <taxon>Bacteria</taxon>
        <taxon>Pseudomonadati</taxon>
        <taxon>Pseudomonadota</taxon>
        <taxon>Alphaproteobacteria</taxon>
        <taxon>Rhodobacterales</taxon>
        <taxon>Paracoccaceae</taxon>
        <taxon>Paracoccus</taxon>
    </lineage>
</organism>
<evidence type="ECO:0000313" key="2">
    <source>
        <dbReference type="EMBL" id="MBC9247911.1"/>
    </source>
</evidence>